<dbReference type="GO" id="GO:0012505">
    <property type="term" value="C:endomembrane system"/>
    <property type="evidence" value="ECO:0007669"/>
    <property type="project" value="UniProtKB-ARBA"/>
</dbReference>
<dbReference type="InterPro" id="IPR015500">
    <property type="entry name" value="Peptidase_S8_subtilisin-rel"/>
</dbReference>
<organism evidence="8 9">
    <name type="scientific">Nitrosomonas communis</name>
    <dbReference type="NCBI Taxonomy" id="44574"/>
    <lineage>
        <taxon>Bacteria</taxon>
        <taxon>Pseudomonadati</taxon>
        <taxon>Pseudomonadota</taxon>
        <taxon>Betaproteobacteria</taxon>
        <taxon>Nitrosomonadales</taxon>
        <taxon>Nitrosomonadaceae</taxon>
        <taxon>Nitrosomonas</taxon>
    </lineage>
</organism>
<feature type="domain" description="P/Homo B" evidence="7">
    <location>
        <begin position="543"/>
        <end position="677"/>
    </location>
</feature>
<dbReference type="PROSITE" id="PS00138">
    <property type="entry name" value="SUBTILASE_SER"/>
    <property type="match status" value="1"/>
</dbReference>
<dbReference type="InterPro" id="IPR034054">
    <property type="entry name" value="Pep_S8_PrcA"/>
</dbReference>
<evidence type="ECO:0000256" key="3">
    <source>
        <dbReference type="ARBA" id="ARBA00022825"/>
    </source>
</evidence>
<accession>A0A1H2QY77</accession>
<keyword evidence="2 5" id="KW-0378">Hydrolase</keyword>
<dbReference type="PRINTS" id="PR00723">
    <property type="entry name" value="SUBTILISIN"/>
</dbReference>
<dbReference type="PROSITE" id="PS00136">
    <property type="entry name" value="SUBTILASE_ASP"/>
    <property type="match status" value="1"/>
</dbReference>
<dbReference type="CDD" id="cd07498">
    <property type="entry name" value="Peptidases_S8_15"/>
    <property type="match status" value="1"/>
</dbReference>
<name>A0A1H2QY77_9PROT</name>
<dbReference type="Pfam" id="PF01483">
    <property type="entry name" value="P_proprotein"/>
    <property type="match status" value="1"/>
</dbReference>
<comment type="similarity">
    <text evidence="5 6">Belongs to the peptidase S8 family.</text>
</comment>
<proteinExistence type="inferred from homology"/>
<dbReference type="SUPFAM" id="SSF49785">
    <property type="entry name" value="Galactose-binding domain-like"/>
    <property type="match status" value="1"/>
</dbReference>
<dbReference type="Gene3D" id="2.60.120.260">
    <property type="entry name" value="Galactose-binding domain-like"/>
    <property type="match status" value="1"/>
</dbReference>
<evidence type="ECO:0000256" key="5">
    <source>
        <dbReference type="PROSITE-ProRule" id="PRU01240"/>
    </source>
</evidence>
<dbReference type="InterPro" id="IPR022398">
    <property type="entry name" value="Peptidase_S8_His-AS"/>
</dbReference>
<dbReference type="InterPro" id="IPR008979">
    <property type="entry name" value="Galactose-bd-like_sf"/>
</dbReference>
<dbReference type="PROSITE" id="PS51829">
    <property type="entry name" value="P_HOMO_B"/>
    <property type="match status" value="1"/>
</dbReference>
<evidence type="ECO:0000313" key="8">
    <source>
        <dbReference type="EMBL" id="SDW11584.1"/>
    </source>
</evidence>
<evidence type="ECO:0000256" key="6">
    <source>
        <dbReference type="RuleBase" id="RU003355"/>
    </source>
</evidence>
<dbReference type="GO" id="GO:0016485">
    <property type="term" value="P:protein processing"/>
    <property type="evidence" value="ECO:0007669"/>
    <property type="project" value="TreeGrafter"/>
</dbReference>
<dbReference type="InterPro" id="IPR002884">
    <property type="entry name" value="P_dom"/>
</dbReference>
<gene>
    <name evidence="8" type="ORF">SAMN05421882_100354</name>
</gene>
<dbReference type="Proteomes" id="UP000183454">
    <property type="component" value="Unassembled WGS sequence"/>
</dbReference>
<reference evidence="8 9" key="1">
    <citation type="submission" date="2016-10" db="EMBL/GenBank/DDBJ databases">
        <authorList>
            <person name="de Groot N.N."/>
        </authorList>
    </citation>
    <scope>NUCLEOTIDE SEQUENCE [LARGE SCALE GENOMIC DNA]</scope>
    <source>
        <strain evidence="8 9">Nm110</strain>
    </source>
</reference>
<feature type="active site" description="Charge relay system" evidence="4 5">
    <location>
        <position position="228"/>
    </location>
</feature>
<dbReference type="AlphaFoldDB" id="A0A1H2QY77"/>
<dbReference type="GO" id="GO:0016020">
    <property type="term" value="C:membrane"/>
    <property type="evidence" value="ECO:0007669"/>
    <property type="project" value="TreeGrafter"/>
</dbReference>
<dbReference type="RefSeq" id="WP_074664991.1">
    <property type="nucleotide sequence ID" value="NZ_FNNH01000003.1"/>
</dbReference>
<evidence type="ECO:0000259" key="7">
    <source>
        <dbReference type="PROSITE" id="PS51829"/>
    </source>
</evidence>
<dbReference type="GO" id="GO:0005737">
    <property type="term" value="C:cytoplasm"/>
    <property type="evidence" value="ECO:0007669"/>
    <property type="project" value="UniProtKB-ARBA"/>
</dbReference>
<dbReference type="PANTHER" id="PTHR42884:SF14">
    <property type="entry name" value="NEUROENDOCRINE CONVERTASE 1"/>
    <property type="match status" value="1"/>
</dbReference>
<evidence type="ECO:0000256" key="1">
    <source>
        <dbReference type="ARBA" id="ARBA00022670"/>
    </source>
</evidence>
<dbReference type="PROSITE" id="PS51892">
    <property type="entry name" value="SUBTILASE"/>
    <property type="match status" value="1"/>
</dbReference>
<dbReference type="InterPro" id="IPR023827">
    <property type="entry name" value="Peptidase_S8_Asp-AS"/>
</dbReference>
<sequence>MPKIYYGTKDEPAFELEQSEDLIAVRTRSGRSLTRSARPVAQPISAELDDSVLVVSYPEAGVEVYRVPTGRHAKSVNERKSALRASPDVQFAGGVLVDPASREPVLYTENIFIKFIDTADPDDCTEIIRNAGLTVKLQLDYATNAYFLQAPAGTGQHVFDIANDLLKLDSVEYCHPELIRPRARKRIFPQQWHLKKTIINGFTVDASANVAAAHEITHGEGMIIAIIDDGVDIDHLEFASDGKIVAPRDATLQTNDPRPKDRFGTGPDGDNHGTACAGVACANGVDGACGVAPKARLLPIRLASGLGSLQEAEAFKWAADNGADVISCSWGPSDGRWWDKNDAQHHSVFPLPASTRLAMDYATQKGRNGKGCVILFAAGNGNESVDNDGYASYEKVIAVTACNDRGTRSVYSDFGKAAWCAFPSSDFGHASFNHPEPLTSGIWTTDRMGKQGYNPDEREHAAGDAAFNYTNSFGGTSSACPGAAGVAALILSVNPNLKWLEVKELLKRACDKIDLQGGDYDADGHSPKYGYGRLNARTAVELAKPQPINAVTISRRFDSPILDMQTVSFSLQVADDTPVESLTVSVDIQHTYIGDLIISLLPPEATGVENVLLYSRADGSAKNLKQTFDGMTTPMLAKFAGKKCQGSWTLQIQDAAAQDSGVLVSFGISLSFPRTDRVVPAPETKKPKTTSKTSK</sequence>
<evidence type="ECO:0000313" key="9">
    <source>
        <dbReference type="Proteomes" id="UP000183454"/>
    </source>
</evidence>
<dbReference type="PANTHER" id="PTHR42884">
    <property type="entry name" value="PROPROTEIN CONVERTASE SUBTILISIN/KEXIN-RELATED"/>
    <property type="match status" value="1"/>
</dbReference>
<dbReference type="SUPFAM" id="SSF52743">
    <property type="entry name" value="Subtilisin-like"/>
    <property type="match status" value="1"/>
</dbReference>
<dbReference type="Pfam" id="PF00082">
    <property type="entry name" value="Peptidase_S8"/>
    <property type="match status" value="1"/>
</dbReference>
<protein>
    <submittedName>
        <fullName evidence="8">Proprotein convertase P-domain-containing protein</fullName>
    </submittedName>
</protein>
<dbReference type="EMBL" id="FNNH01000003">
    <property type="protein sequence ID" value="SDW11584.1"/>
    <property type="molecule type" value="Genomic_DNA"/>
</dbReference>
<dbReference type="InterPro" id="IPR023828">
    <property type="entry name" value="Peptidase_S8_Ser-AS"/>
</dbReference>
<keyword evidence="3 5" id="KW-0720">Serine protease</keyword>
<dbReference type="Gene3D" id="3.40.50.200">
    <property type="entry name" value="Peptidase S8/S53 domain"/>
    <property type="match status" value="1"/>
</dbReference>
<dbReference type="GO" id="GO:0004252">
    <property type="term" value="F:serine-type endopeptidase activity"/>
    <property type="evidence" value="ECO:0007669"/>
    <property type="project" value="UniProtKB-UniRule"/>
</dbReference>
<evidence type="ECO:0000256" key="4">
    <source>
        <dbReference type="PIRSR" id="PIRSR615500-1"/>
    </source>
</evidence>
<dbReference type="PROSITE" id="PS00137">
    <property type="entry name" value="SUBTILASE_HIS"/>
    <property type="match status" value="1"/>
</dbReference>
<dbReference type="InterPro" id="IPR036852">
    <property type="entry name" value="Peptidase_S8/S53_dom_sf"/>
</dbReference>
<feature type="active site" description="Charge relay system" evidence="4 5">
    <location>
        <position position="477"/>
    </location>
</feature>
<feature type="active site" description="Charge relay system" evidence="4 5">
    <location>
        <position position="272"/>
    </location>
</feature>
<keyword evidence="1 5" id="KW-0645">Protease</keyword>
<evidence type="ECO:0000256" key="2">
    <source>
        <dbReference type="ARBA" id="ARBA00022801"/>
    </source>
</evidence>
<dbReference type="InterPro" id="IPR000209">
    <property type="entry name" value="Peptidase_S8/S53_dom"/>
</dbReference>